<proteinExistence type="predicted"/>
<reference evidence="2" key="1">
    <citation type="submission" date="2020-05" db="EMBL/GenBank/DDBJ databases">
        <title>Frigoriglobus tundricola gen. nov., sp. nov., a psychrotolerant cellulolytic planctomycete of the family Gemmataceae with two divergent copies of 16S rRNA gene.</title>
        <authorList>
            <person name="Kulichevskaya I.S."/>
            <person name="Ivanova A.A."/>
            <person name="Naumoff D.G."/>
            <person name="Beletsky A.V."/>
            <person name="Rijpstra W.I.C."/>
            <person name="Sinninghe Damste J.S."/>
            <person name="Mardanov A.V."/>
            <person name="Ravin N.V."/>
            <person name="Dedysh S.N."/>
        </authorList>
    </citation>
    <scope>NUCLEOTIDE SEQUENCE [LARGE SCALE GENOMIC DNA]</scope>
    <source>
        <strain evidence="2">PL17</strain>
    </source>
</reference>
<name>A0A6M5YIK1_9BACT</name>
<keyword evidence="2" id="KW-1185">Reference proteome</keyword>
<evidence type="ECO:0000313" key="1">
    <source>
        <dbReference type="EMBL" id="QJW93877.1"/>
    </source>
</evidence>
<sequence>MAYDAADTQITFTLADGTEGAISYNVPWDQVNLDQPSQTVTPTAFNLNIAGQDFAYQPGNTTYTESPTIQFNNGYFQGVNFGVAPVLPGFPLTSISMTNLTVTAVEVGSPNPMLVNADAKLPIKVTASTNATSKDTTIEFALAGKGKKLNKNMLVAGLTIDGVKVDLANAFKNSNGDFAGNIVMAKAGITGKHTVEITLNYADGTTVKEKVDVDFGK</sequence>
<organism evidence="1 2">
    <name type="scientific">Frigoriglobus tundricola</name>
    <dbReference type="NCBI Taxonomy" id="2774151"/>
    <lineage>
        <taxon>Bacteria</taxon>
        <taxon>Pseudomonadati</taxon>
        <taxon>Planctomycetota</taxon>
        <taxon>Planctomycetia</taxon>
        <taxon>Gemmatales</taxon>
        <taxon>Gemmataceae</taxon>
        <taxon>Frigoriglobus</taxon>
    </lineage>
</organism>
<dbReference type="AlphaFoldDB" id="A0A6M5YIK1"/>
<accession>A0A6M5YIK1</accession>
<dbReference type="KEGG" id="ftj:FTUN_1391"/>
<dbReference type="Proteomes" id="UP000503447">
    <property type="component" value="Chromosome"/>
</dbReference>
<protein>
    <submittedName>
        <fullName evidence="1">Uncharacterized protein</fullName>
    </submittedName>
</protein>
<evidence type="ECO:0000313" key="2">
    <source>
        <dbReference type="Proteomes" id="UP000503447"/>
    </source>
</evidence>
<gene>
    <name evidence="1" type="ORF">FTUN_1391</name>
</gene>
<dbReference type="EMBL" id="CP053452">
    <property type="protein sequence ID" value="QJW93877.1"/>
    <property type="molecule type" value="Genomic_DNA"/>
</dbReference>